<feature type="region of interest" description="Disordered" evidence="1">
    <location>
        <begin position="30"/>
        <end position="53"/>
    </location>
</feature>
<gene>
    <name evidence="2" type="ORF">EXU48_02600</name>
</gene>
<dbReference type="InterPro" id="IPR012341">
    <property type="entry name" value="6hp_glycosidase-like_sf"/>
</dbReference>
<dbReference type="InterPro" id="IPR007822">
    <property type="entry name" value="LANC-like"/>
</dbReference>
<reference evidence="2 3" key="1">
    <citation type="submission" date="2019-03" db="EMBL/GenBank/DDBJ databases">
        <title>Genomic features of bacteria from cold environments.</title>
        <authorList>
            <person name="Shen L."/>
        </authorList>
    </citation>
    <scope>NUCLEOTIDE SEQUENCE [LARGE SCALE GENOMIC DNA]</scope>
    <source>
        <strain evidence="3">T3246-1</strain>
    </source>
</reference>
<dbReference type="PRINTS" id="PR01955">
    <property type="entry name" value="LANCFRANKIA"/>
</dbReference>
<evidence type="ECO:0000313" key="3">
    <source>
        <dbReference type="Proteomes" id="UP000504882"/>
    </source>
</evidence>
<name>A0ABY2EBD6_9MICO</name>
<accession>A0ABY2EBD6</accession>
<dbReference type="SUPFAM" id="SSF158745">
    <property type="entry name" value="LanC-like"/>
    <property type="match status" value="1"/>
</dbReference>
<protein>
    <recommendedName>
        <fullName evidence="4">Lanthionine synthetase C-like protein</fullName>
    </recommendedName>
</protein>
<dbReference type="SMART" id="SM01260">
    <property type="entry name" value="LANC_like"/>
    <property type="match status" value="1"/>
</dbReference>
<dbReference type="PRINTS" id="PR01950">
    <property type="entry name" value="LANCSUPER"/>
</dbReference>
<evidence type="ECO:0008006" key="4">
    <source>
        <dbReference type="Google" id="ProtNLM"/>
    </source>
</evidence>
<evidence type="ECO:0000256" key="1">
    <source>
        <dbReference type="SAM" id="MobiDB-lite"/>
    </source>
</evidence>
<sequence length="404" mass="40613">MAVTALDEPDLLAYARGLADELHAGVVRGGSGPTWHRSSPRGRTVRGASPHAVDDGDAGTAWALAELGRTLDRSDLLDLAVDASTRALEGAIRDGAPGLLTGLAGVACAAHRVGTAADSPELRQRARRAAGAVRTAPGRHDLASGTAGHLLGLLVCDAPATAVSAATRRLRAGARRLPSGTVCWPGTDGRARTGLVHGTSGVILALAEAAARYPVLATDLVPLIDGGLRWESAWFVPETDTWATPGAGPGIASAPLDGRPSDDPWTGPIGIGLTRLRLLALRDQGLALATPRNNLLADVHAAVRSATGAARATTDLSLGHGAAGTWDLLASTATQLDSADHRSAAVGLAHEALAARCASPAAAPDQGDHDGPGLLSGIAGTALALTAVADPGSGSASRLVLAGR</sequence>
<dbReference type="Gene3D" id="1.50.10.10">
    <property type="match status" value="1"/>
</dbReference>
<dbReference type="EMBL" id="SMNA01000001">
    <property type="protein sequence ID" value="TDE99088.1"/>
    <property type="molecule type" value="Genomic_DNA"/>
</dbReference>
<proteinExistence type="predicted"/>
<comment type="caution">
    <text evidence="2">The sequence shown here is derived from an EMBL/GenBank/DDBJ whole genome shotgun (WGS) entry which is preliminary data.</text>
</comment>
<dbReference type="Proteomes" id="UP000504882">
    <property type="component" value="Unassembled WGS sequence"/>
</dbReference>
<keyword evidence="3" id="KW-1185">Reference proteome</keyword>
<dbReference type="RefSeq" id="WP_133105990.1">
    <property type="nucleotide sequence ID" value="NZ_SMNA01000001.1"/>
</dbReference>
<organism evidence="2 3">
    <name type="scientific">Occultella glacieicola</name>
    <dbReference type="NCBI Taxonomy" id="2518684"/>
    <lineage>
        <taxon>Bacteria</taxon>
        <taxon>Bacillati</taxon>
        <taxon>Actinomycetota</taxon>
        <taxon>Actinomycetes</taxon>
        <taxon>Micrococcales</taxon>
        <taxon>Ruaniaceae</taxon>
        <taxon>Occultella</taxon>
    </lineage>
</organism>
<dbReference type="Pfam" id="PF05147">
    <property type="entry name" value="LANC_like"/>
    <property type="match status" value="1"/>
</dbReference>
<evidence type="ECO:0000313" key="2">
    <source>
        <dbReference type="EMBL" id="TDE99088.1"/>
    </source>
</evidence>